<proteinExistence type="predicted"/>
<reference evidence="2 3" key="1">
    <citation type="journal article" date="2017" name="Curr. Biol.">
        <title>The Evolution of Venom by Co-option of Single-Copy Genes.</title>
        <authorList>
            <person name="Martinson E.O."/>
            <person name="Mrinalini"/>
            <person name="Kelkar Y.D."/>
            <person name="Chang C.H."/>
            <person name="Werren J.H."/>
        </authorList>
    </citation>
    <scope>NUCLEOTIDE SEQUENCE [LARGE SCALE GENOMIC DNA]</scope>
    <source>
        <strain evidence="2 3">Alberta</strain>
        <tissue evidence="2">Whole body</tissue>
    </source>
</reference>
<dbReference type="Proteomes" id="UP000215335">
    <property type="component" value="Unassembled WGS sequence"/>
</dbReference>
<organism evidence="2 3">
    <name type="scientific">Trichomalopsis sarcophagae</name>
    <dbReference type="NCBI Taxonomy" id="543379"/>
    <lineage>
        <taxon>Eukaryota</taxon>
        <taxon>Metazoa</taxon>
        <taxon>Ecdysozoa</taxon>
        <taxon>Arthropoda</taxon>
        <taxon>Hexapoda</taxon>
        <taxon>Insecta</taxon>
        <taxon>Pterygota</taxon>
        <taxon>Neoptera</taxon>
        <taxon>Endopterygota</taxon>
        <taxon>Hymenoptera</taxon>
        <taxon>Apocrita</taxon>
        <taxon>Proctotrupomorpha</taxon>
        <taxon>Chalcidoidea</taxon>
        <taxon>Pteromalidae</taxon>
        <taxon>Pteromalinae</taxon>
        <taxon>Trichomalopsis</taxon>
    </lineage>
</organism>
<evidence type="ECO:0000313" key="2">
    <source>
        <dbReference type="EMBL" id="OXU24171.1"/>
    </source>
</evidence>
<dbReference type="AlphaFoldDB" id="A0A232F0J4"/>
<accession>A0A232F0J4</accession>
<evidence type="ECO:0000256" key="1">
    <source>
        <dbReference type="SAM" id="MobiDB-lite"/>
    </source>
</evidence>
<feature type="compositionally biased region" description="Polar residues" evidence="1">
    <location>
        <begin position="117"/>
        <end position="128"/>
    </location>
</feature>
<comment type="caution">
    <text evidence="2">The sequence shown here is derived from an EMBL/GenBank/DDBJ whole genome shotgun (WGS) entry which is preliminary data.</text>
</comment>
<keyword evidence="3" id="KW-1185">Reference proteome</keyword>
<protein>
    <submittedName>
        <fullName evidence="2">Uncharacterized protein</fullName>
    </submittedName>
</protein>
<feature type="region of interest" description="Disordered" evidence="1">
    <location>
        <begin position="95"/>
        <end position="129"/>
    </location>
</feature>
<sequence>MQPIPVAPAQAQTTSPISVWIGTRESPELCNHGYRLHRCDEAEVAVHGSPACSAALATNSTGYSLAAEAAMQPMTQATASTRTVTWESFAPWDHGRHQQPCDAPQVAMRGPPACSSAPPTNTAGSSATDAAMRPMPKAQFFTRASVEKLLLQLLSCAI</sequence>
<dbReference type="EMBL" id="NNAY01001379">
    <property type="protein sequence ID" value="OXU24171.1"/>
    <property type="molecule type" value="Genomic_DNA"/>
</dbReference>
<evidence type="ECO:0000313" key="3">
    <source>
        <dbReference type="Proteomes" id="UP000215335"/>
    </source>
</evidence>
<name>A0A232F0J4_9HYME</name>
<gene>
    <name evidence="2" type="ORF">TSAR_016555</name>
</gene>